<feature type="transmembrane region" description="Helical" evidence="2">
    <location>
        <begin position="273"/>
        <end position="298"/>
    </location>
</feature>
<name>A0A6A1VUI7_9ROSI</name>
<dbReference type="OrthoDB" id="419711at2759"/>
<feature type="transmembrane region" description="Helical" evidence="2">
    <location>
        <begin position="205"/>
        <end position="234"/>
    </location>
</feature>
<accession>A0A6A1VUI7</accession>
<organism evidence="3 4">
    <name type="scientific">Morella rubra</name>
    <name type="common">Chinese bayberry</name>
    <dbReference type="NCBI Taxonomy" id="262757"/>
    <lineage>
        <taxon>Eukaryota</taxon>
        <taxon>Viridiplantae</taxon>
        <taxon>Streptophyta</taxon>
        <taxon>Embryophyta</taxon>
        <taxon>Tracheophyta</taxon>
        <taxon>Spermatophyta</taxon>
        <taxon>Magnoliopsida</taxon>
        <taxon>eudicotyledons</taxon>
        <taxon>Gunneridae</taxon>
        <taxon>Pentapetalae</taxon>
        <taxon>rosids</taxon>
        <taxon>fabids</taxon>
        <taxon>Fagales</taxon>
        <taxon>Myricaceae</taxon>
        <taxon>Morella</taxon>
    </lineage>
</organism>
<dbReference type="EMBL" id="RXIC02000022">
    <property type="protein sequence ID" value="KAB1216624.1"/>
    <property type="molecule type" value="Genomic_DNA"/>
</dbReference>
<feature type="compositionally biased region" description="Low complexity" evidence="1">
    <location>
        <begin position="176"/>
        <end position="188"/>
    </location>
</feature>
<gene>
    <name evidence="3" type="ORF">CJ030_MR4G007815</name>
</gene>
<comment type="caution">
    <text evidence="3">The sequence shown here is derived from an EMBL/GenBank/DDBJ whole genome shotgun (WGS) entry which is preliminary data.</text>
</comment>
<keyword evidence="2" id="KW-0472">Membrane</keyword>
<protein>
    <submittedName>
        <fullName evidence="3">Uncharacterized protein</fullName>
    </submittedName>
</protein>
<evidence type="ECO:0000313" key="4">
    <source>
        <dbReference type="Proteomes" id="UP000516437"/>
    </source>
</evidence>
<feature type="transmembrane region" description="Helical" evidence="2">
    <location>
        <begin position="240"/>
        <end position="261"/>
    </location>
</feature>
<dbReference type="GO" id="GO:0016020">
    <property type="term" value="C:membrane"/>
    <property type="evidence" value="ECO:0007669"/>
    <property type="project" value="TreeGrafter"/>
</dbReference>
<dbReference type="AlphaFoldDB" id="A0A6A1VUI7"/>
<dbReference type="PANTHER" id="PTHR12242">
    <property type="entry name" value="OS02G0130600 PROTEIN-RELATED"/>
    <property type="match status" value="1"/>
</dbReference>
<proteinExistence type="predicted"/>
<keyword evidence="4" id="KW-1185">Reference proteome</keyword>
<sequence length="349" mass="39981">MSILTGSSKESWHPVMTSDTTTASYWLNWRVLVCAIWLLLSMIFAVFLIRKYEGFCKRRIGEIQQEEPGALYEDETWRPCLKGIHPAWLLAFRVVAFLVLLILLTVTAFADGGGIFYFYTQWTFVLVTIYFGLGSVLSMHGCYQYHRKAGGDRVDNVDADTELGTWVATAPAPGESSKTSNPNPSKSSGPHEQGQPRKPAGIWGYIFQIIFQMNGGAVMLTDCVFWLIIVPFLAIKDYNLNFLVINMHTINAVFLLGETALNCLRFPWFRMGYFCLWTVIYVSFQWIVHACINLWWPYPFLDLSSPFAPLWYFSVALMHIPCYGIFALIMKLKHHVLSTKYAESYQCMR</sequence>
<dbReference type="PANTHER" id="PTHR12242:SF22">
    <property type="entry name" value="OS02G0130600 PROTEIN"/>
    <property type="match status" value="1"/>
</dbReference>
<feature type="transmembrane region" description="Helical" evidence="2">
    <location>
        <begin position="310"/>
        <end position="330"/>
    </location>
</feature>
<feature type="transmembrane region" description="Helical" evidence="2">
    <location>
        <begin position="29"/>
        <end position="49"/>
    </location>
</feature>
<dbReference type="Proteomes" id="UP000516437">
    <property type="component" value="Chromosome 4"/>
</dbReference>
<feature type="transmembrane region" description="Helical" evidence="2">
    <location>
        <begin position="116"/>
        <end position="138"/>
    </location>
</feature>
<keyword evidence="2" id="KW-1133">Transmembrane helix</keyword>
<keyword evidence="2" id="KW-0812">Transmembrane</keyword>
<evidence type="ECO:0000313" key="3">
    <source>
        <dbReference type="EMBL" id="KAB1216624.1"/>
    </source>
</evidence>
<evidence type="ECO:0000256" key="1">
    <source>
        <dbReference type="SAM" id="MobiDB-lite"/>
    </source>
</evidence>
<feature type="transmembrane region" description="Helical" evidence="2">
    <location>
        <begin position="87"/>
        <end position="110"/>
    </location>
</feature>
<feature type="region of interest" description="Disordered" evidence="1">
    <location>
        <begin position="169"/>
        <end position="196"/>
    </location>
</feature>
<reference evidence="3 4" key="1">
    <citation type="journal article" date="2019" name="Plant Biotechnol. J.">
        <title>The red bayberry genome and genetic basis of sex determination.</title>
        <authorList>
            <person name="Jia H.M."/>
            <person name="Jia H.J."/>
            <person name="Cai Q.L."/>
            <person name="Wang Y."/>
            <person name="Zhao H.B."/>
            <person name="Yang W.F."/>
            <person name="Wang G.Y."/>
            <person name="Li Y.H."/>
            <person name="Zhan D.L."/>
            <person name="Shen Y.T."/>
            <person name="Niu Q.F."/>
            <person name="Chang L."/>
            <person name="Qiu J."/>
            <person name="Zhao L."/>
            <person name="Xie H.B."/>
            <person name="Fu W.Y."/>
            <person name="Jin J."/>
            <person name="Li X.W."/>
            <person name="Jiao Y."/>
            <person name="Zhou C.C."/>
            <person name="Tu T."/>
            <person name="Chai C.Y."/>
            <person name="Gao J.L."/>
            <person name="Fan L.J."/>
            <person name="van de Weg E."/>
            <person name="Wang J.Y."/>
            <person name="Gao Z.S."/>
        </authorList>
    </citation>
    <scope>NUCLEOTIDE SEQUENCE [LARGE SCALE GENOMIC DNA]</scope>
    <source>
        <tissue evidence="3">Leaves</tissue>
    </source>
</reference>
<evidence type="ECO:0000256" key="2">
    <source>
        <dbReference type="SAM" id="Phobius"/>
    </source>
</evidence>